<keyword evidence="1" id="KW-0805">Transcription regulation</keyword>
<name>A0ABY5HAY6_9PSED</name>
<dbReference type="InterPro" id="IPR036271">
    <property type="entry name" value="Tet_transcr_reg_TetR-rel_C_sf"/>
</dbReference>
<proteinExistence type="predicted"/>
<evidence type="ECO:0000256" key="1">
    <source>
        <dbReference type="ARBA" id="ARBA00023015"/>
    </source>
</evidence>
<dbReference type="SUPFAM" id="SSF48498">
    <property type="entry name" value="Tetracyclin repressor-like, C-terminal domain"/>
    <property type="match status" value="1"/>
</dbReference>
<dbReference type="InterPro" id="IPR054156">
    <property type="entry name" value="YxaF_TetR_C"/>
</dbReference>
<organism evidence="6 7">
    <name type="scientific">Pseudomonas benzenivorans</name>
    <dbReference type="NCBI Taxonomy" id="556533"/>
    <lineage>
        <taxon>Bacteria</taxon>
        <taxon>Pseudomonadati</taxon>
        <taxon>Pseudomonadota</taxon>
        <taxon>Gammaproteobacteria</taxon>
        <taxon>Pseudomonadales</taxon>
        <taxon>Pseudomonadaceae</taxon>
        <taxon>Pseudomonas</taxon>
    </lineage>
</organism>
<dbReference type="InterPro" id="IPR001647">
    <property type="entry name" value="HTH_TetR"/>
</dbReference>
<dbReference type="PANTHER" id="PTHR47506:SF1">
    <property type="entry name" value="HTH-TYPE TRANSCRIPTIONAL REGULATOR YJDC"/>
    <property type="match status" value="1"/>
</dbReference>
<accession>A0ABY5HAY6</accession>
<dbReference type="RefSeq" id="WP_255839085.1">
    <property type="nucleotide sequence ID" value="NZ_CP073346.1"/>
</dbReference>
<evidence type="ECO:0000256" key="4">
    <source>
        <dbReference type="PROSITE-ProRule" id="PRU00335"/>
    </source>
</evidence>
<evidence type="ECO:0000256" key="3">
    <source>
        <dbReference type="ARBA" id="ARBA00023163"/>
    </source>
</evidence>
<dbReference type="Gene3D" id="1.10.357.10">
    <property type="entry name" value="Tetracycline Repressor, domain 2"/>
    <property type="match status" value="1"/>
</dbReference>
<keyword evidence="2 4" id="KW-0238">DNA-binding</keyword>
<reference evidence="6" key="1">
    <citation type="submission" date="2021-04" db="EMBL/GenBank/DDBJ databases">
        <title>Oceanospirillales bacteria with DddD are important DMSP degraders in coastal seawater.</title>
        <authorList>
            <person name="Liu J."/>
        </authorList>
    </citation>
    <scope>NUCLEOTIDE SEQUENCE</scope>
    <source>
        <strain evidence="6">D13-4</strain>
    </source>
</reference>
<dbReference type="Pfam" id="PF00440">
    <property type="entry name" value="TetR_N"/>
    <property type="match status" value="1"/>
</dbReference>
<dbReference type="EMBL" id="CP073346">
    <property type="protein sequence ID" value="UTW08450.1"/>
    <property type="molecule type" value="Genomic_DNA"/>
</dbReference>
<dbReference type="Proteomes" id="UP001059672">
    <property type="component" value="Chromosome"/>
</dbReference>
<dbReference type="PRINTS" id="PR00455">
    <property type="entry name" value="HTHTETR"/>
</dbReference>
<keyword evidence="3" id="KW-0804">Transcription</keyword>
<keyword evidence="7" id="KW-1185">Reference proteome</keyword>
<dbReference type="PANTHER" id="PTHR47506">
    <property type="entry name" value="TRANSCRIPTIONAL REGULATORY PROTEIN"/>
    <property type="match status" value="1"/>
</dbReference>
<feature type="DNA-binding region" description="H-T-H motif" evidence="4">
    <location>
        <begin position="26"/>
        <end position="45"/>
    </location>
</feature>
<evidence type="ECO:0000313" key="7">
    <source>
        <dbReference type="Proteomes" id="UP001059672"/>
    </source>
</evidence>
<sequence length="187" mass="20790">MASTKREQLLNTALELFYREGYHSTGIDRILAESGVAKMTLYKHFKSKDELILAALQTQHEEISERMRRAQQRLTPREAILGAFDGVHRWLHEQGFCGCLFLHAAAEFHDRSNPIHLQAAEQKRFVLTYFRTALESLGVGEAEAEALAAQLQFLVEGAISMAHIYGPGDQALQAKAAAERLLAAAGV</sequence>
<dbReference type="Pfam" id="PF21993">
    <property type="entry name" value="TetR_C_13_2"/>
    <property type="match status" value="1"/>
</dbReference>
<dbReference type="InterPro" id="IPR009057">
    <property type="entry name" value="Homeodomain-like_sf"/>
</dbReference>
<evidence type="ECO:0000259" key="5">
    <source>
        <dbReference type="PROSITE" id="PS50977"/>
    </source>
</evidence>
<dbReference type="PROSITE" id="PS50977">
    <property type="entry name" value="HTH_TETR_2"/>
    <property type="match status" value="1"/>
</dbReference>
<feature type="domain" description="HTH tetR-type" evidence="5">
    <location>
        <begin position="3"/>
        <end position="63"/>
    </location>
</feature>
<evidence type="ECO:0000256" key="2">
    <source>
        <dbReference type="ARBA" id="ARBA00023125"/>
    </source>
</evidence>
<dbReference type="SUPFAM" id="SSF46689">
    <property type="entry name" value="Homeodomain-like"/>
    <property type="match status" value="1"/>
</dbReference>
<evidence type="ECO:0000313" key="6">
    <source>
        <dbReference type="EMBL" id="UTW08450.1"/>
    </source>
</evidence>
<protein>
    <submittedName>
        <fullName evidence="6">TetR/AcrR family transcriptional regulator</fullName>
    </submittedName>
</protein>
<gene>
    <name evidence="6" type="ORF">KDW96_03745</name>
</gene>